<evidence type="ECO:0000256" key="4">
    <source>
        <dbReference type="ARBA" id="ARBA00022593"/>
    </source>
</evidence>
<keyword evidence="8" id="KW-0812">Transmembrane</keyword>
<feature type="compositionally biased region" description="Polar residues" evidence="7">
    <location>
        <begin position="48"/>
        <end position="58"/>
    </location>
</feature>
<evidence type="ECO:0000313" key="10">
    <source>
        <dbReference type="Proteomes" id="UP001140206"/>
    </source>
</evidence>
<comment type="subcellular location">
    <subcellularLocation>
        <location evidence="2">Peroxisome membrane</location>
        <topology evidence="2">Multi-pass membrane protein</topology>
    </subcellularLocation>
</comment>
<evidence type="ECO:0000256" key="2">
    <source>
        <dbReference type="ARBA" id="ARBA00004585"/>
    </source>
</evidence>
<comment type="caution">
    <text evidence="9">The sequence shown here is derived from an EMBL/GenBank/DDBJ whole genome shotgun (WGS) entry which is preliminary data.</text>
</comment>
<keyword evidence="8" id="KW-1133">Transmembrane helix</keyword>
<keyword evidence="5 8" id="KW-0472">Membrane</keyword>
<dbReference type="PANTHER" id="PTHR12652">
    <property type="entry name" value="PEROXISOMAL BIOGENESIS FACTOR 11"/>
    <property type="match status" value="1"/>
</dbReference>
<proteinExistence type="inferred from homology"/>
<dbReference type="GO" id="GO:0005778">
    <property type="term" value="C:peroxisomal membrane"/>
    <property type="evidence" value="ECO:0007669"/>
    <property type="project" value="UniProtKB-SubCell"/>
</dbReference>
<sequence length="308" mass="33929">MAIQRMQFLTTLGKSKQNSLSISTLLLLQFLSLSLSLSILKALAMNGTTEPPLETNSKPIVASERERPPKPITISPPPRRDFLLHLEAYLARRDGVDKLLKISRYTAKILLATSSRGGSLSPQLQAFESSVGLSRKAFRLGKFIQDVNSLRFFSFSKTLCSSPLDLFLAIVAFGGEGVYFFIEQFVWLAKAGLLPSELAPPLQKLSTWSELIGYVGSVALKTREMEKIKASIEARKKEEGDDDEMDLERLNGKLELKKLSIVQDAADGVMALSDVKSFHFGTGFSAMVCAMAGMISALISTNRNWRAC</sequence>
<evidence type="ECO:0000256" key="5">
    <source>
        <dbReference type="ARBA" id="ARBA00023136"/>
    </source>
</evidence>
<dbReference type="PANTHER" id="PTHR12652:SF50">
    <property type="entry name" value="PEROXIN 11"/>
    <property type="match status" value="1"/>
</dbReference>
<keyword evidence="4" id="KW-0962">Peroxisome biogenesis</keyword>
<reference evidence="9" key="1">
    <citation type="submission" date="2022-08" db="EMBL/GenBank/DDBJ databases">
        <authorList>
            <person name="Marques A."/>
        </authorList>
    </citation>
    <scope>NUCLEOTIDE SEQUENCE</scope>
    <source>
        <strain evidence="9">RhyPub2mFocal</strain>
        <tissue evidence="9">Leaves</tissue>
    </source>
</reference>
<dbReference type="GO" id="GO:0042802">
    <property type="term" value="F:identical protein binding"/>
    <property type="evidence" value="ECO:0007669"/>
    <property type="project" value="UniProtKB-ARBA"/>
</dbReference>
<accession>A0AAV8FIN5</accession>
<gene>
    <name evidence="9" type="ORF">LUZ62_044601</name>
</gene>
<evidence type="ECO:0000256" key="1">
    <source>
        <dbReference type="ARBA" id="ARBA00003032"/>
    </source>
</evidence>
<evidence type="ECO:0000256" key="8">
    <source>
        <dbReference type="SAM" id="Phobius"/>
    </source>
</evidence>
<feature type="transmembrane region" description="Helical" evidence="8">
    <location>
        <begin position="278"/>
        <end position="299"/>
    </location>
</feature>
<dbReference type="InterPro" id="IPR008733">
    <property type="entry name" value="PEX11"/>
</dbReference>
<name>A0AAV8FIN5_9POAL</name>
<dbReference type="EMBL" id="JAMFTS010000002">
    <property type="protein sequence ID" value="KAJ4793355.1"/>
    <property type="molecule type" value="Genomic_DNA"/>
</dbReference>
<keyword evidence="6" id="KW-0576">Peroxisome</keyword>
<dbReference type="Pfam" id="PF05648">
    <property type="entry name" value="PEX11"/>
    <property type="match status" value="1"/>
</dbReference>
<evidence type="ECO:0000313" key="9">
    <source>
        <dbReference type="EMBL" id="KAJ4793355.1"/>
    </source>
</evidence>
<dbReference type="GO" id="GO:0016559">
    <property type="term" value="P:peroxisome fission"/>
    <property type="evidence" value="ECO:0007669"/>
    <property type="project" value="InterPro"/>
</dbReference>
<protein>
    <submittedName>
        <fullName evidence="9">Peroxisomal membrane protein 11-3</fullName>
    </submittedName>
</protein>
<organism evidence="9 10">
    <name type="scientific">Rhynchospora pubera</name>
    <dbReference type="NCBI Taxonomy" id="906938"/>
    <lineage>
        <taxon>Eukaryota</taxon>
        <taxon>Viridiplantae</taxon>
        <taxon>Streptophyta</taxon>
        <taxon>Embryophyta</taxon>
        <taxon>Tracheophyta</taxon>
        <taxon>Spermatophyta</taxon>
        <taxon>Magnoliopsida</taxon>
        <taxon>Liliopsida</taxon>
        <taxon>Poales</taxon>
        <taxon>Cyperaceae</taxon>
        <taxon>Cyperoideae</taxon>
        <taxon>Rhynchosporeae</taxon>
        <taxon>Rhynchospora</taxon>
    </lineage>
</organism>
<feature type="region of interest" description="Disordered" evidence="7">
    <location>
        <begin position="48"/>
        <end position="74"/>
    </location>
</feature>
<dbReference type="GO" id="GO:0044375">
    <property type="term" value="P:regulation of peroxisome size"/>
    <property type="evidence" value="ECO:0007669"/>
    <property type="project" value="UniProtKB-ARBA"/>
</dbReference>
<comment type="function">
    <text evidence="1">Involved in peroxisomal proliferation.</text>
</comment>
<dbReference type="Proteomes" id="UP001140206">
    <property type="component" value="Chromosome 2"/>
</dbReference>
<evidence type="ECO:0000256" key="7">
    <source>
        <dbReference type="SAM" id="MobiDB-lite"/>
    </source>
</evidence>
<dbReference type="AlphaFoldDB" id="A0AAV8FIN5"/>
<comment type="similarity">
    <text evidence="3">Belongs to the peroxin-11 family.</text>
</comment>
<evidence type="ECO:0000256" key="3">
    <source>
        <dbReference type="ARBA" id="ARBA00008194"/>
    </source>
</evidence>
<evidence type="ECO:0000256" key="6">
    <source>
        <dbReference type="ARBA" id="ARBA00023140"/>
    </source>
</evidence>
<keyword evidence="10" id="KW-1185">Reference proteome</keyword>